<organism evidence="2 3">
    <name type="scientific">Frondihabitans cladoniiphilus</name>
    <dbReference type="NCBI Taxonomy" id="715785"/>
    <lineage>
        <taxon>Bacteria</taxon>
        <taxon>Bacillati</taxon>
        <taxon>Actinomycetota</taxon>
        <taxon>Actinomycetes</taxon>
        <taxon>Micrococcales</taxon>
        <taxon>Microbacteriaceae</taxon>
        <taxon>Frondihabitans</taxon>
    </lineage>
</organism>
<keyword evidence="3" id="KW-1185">Reference proteome</keyword>
<evidence type="ECO:0000313" key="2">
    <source>
        <dbReference type="EMBL" id="GAA4684883.1"/>
    </source>
</evidence>
<comment type="caution">
    <text evidence="2">The sequence shown here is derived from an EMBL/GenBank/DDBJ whole genome shotgun (WGS) entry which is preliminary data.</text>
</comment>
<proteinExistence type="predicted"/>
<evidence type="ECO:0008006" key="4">
    <source>
        <dbReference type="Google" id="ProtNLM"/>
    </source>
</evidence>
<name>A0ABP8W9D7_9MICO</name>
<feature type="region of interest" description="Disordered" evidence="1">
    <location>
        <begin position="130"/>
        <end position="156"/>
    </location>
</feature>
<dbReference type="Proteomes" id="UP001501295">
    <property type="component" value="Unassembled WGS sequence"/>
</dbReference>
<protein>
    <recommendedName>
        <fullName evidence="4">LppA-like lipoprotein</fullName>
    </recommendedName>
</protein>
<gene>
    <name evidence="2" type="ORF">GCM10025780_33930</name>
</gene>
<sequence>MTPEEAVASVFSLYSRTVSHLSESGWDAPPSDASVLGIPPQVCSLRDGKAGVKYSTVGLGPGHPDATSSAGNVAAFWKSIGLTTDLTKSANEKNDRITTDGASSALTAQYTVNGDRSSLSIVTSCVPGNADELTEGVQKHRDEQSATPTPTPTPTP</sequence>
<accession>A0ABP8W9D7</accession>
<dbReference type="EMBL" id="BAABLM010000010">
    <property type="protein sequence ID" value="GAA4684883.1"/>
    <property type="molecule type" value="Genomic_DNA"/>
</dbReference>
<reference evidence="3" key="1">
    <citation type="journal article" date="2019" name="Int. J. Syst. Evol. Microbiol.">
        <title>The Global Catalogue of Microorganisms (GCM) 10K type strain sequencing project: providing services to taxonomists for standard genome sequencing and annotation.</title>
        <authorList>
            <consortium name="The Broad Institute Genomics Platform"/>
            <consortium name="The Broad Institute Genome Sequencing Center for Infectious Disease"/>
            <person name="Wu L."/>
            <person name="Ma J."/>
        </authorList>
    </citation>
    <scope>NUCLEOTIDE SEQUENCE [LARGE SCALE GENOMIC DNA]</scope>
    <source>
        <strain evidence="3">JCM 18956</strain>
    </source>
</reference>
<evidence type="ECO:0000256" key="1">
    <source>
        <dbReference type="SAM" id="MobiDB-lite"/>
    </source>
</evidence>
<evidence type="ECO:0000313" key="3">
    <source>
        <dbReference type="Proteomes" id="UP001501295"/>
    </source>
</evidence>